<evidence type="ECO:0000313" key="4">
    <source>
        <dbReference type="Proteomes" id="UP001431572"/>
    </source>
</evidence>
<evidence type="ECO:0000313" key="1">
    <source>
        <dbReference type="EMBL" id="NWJ44566.1"/>
    </source>
</evidence>
<dbReference type="AlphaFoldDB" id="A0A8T7M1H3"/>
<evidence type="ECO:0000313" key="3">
    <source>
        <dbReference type="Proteomes" id="UP000521676"/>
    </source>
</evidence>
<gene>
    <name evidence="1" type="ORF">HXX08_01675</name>
    <name evidence="2" type="ORF">OZ401_002255</name>
</gene>
<name>A0A8T7M1H3_9CHLR</name>
<organism evidence="1 3">
    <name type="scientific">Candidatus Chlorohelix allophototropha</name>
    <dbReference type="NCBI Taxonomy" id="3003348"/>
    <lineage>
        <taxon>Bacteria</taxon>
        <taxon>Bacillati</taxon>
        <taxon>Chloroflexota</taxon>
        <taxon>Chloroflexia</taxon>
        <taxon>Candidatus Chloroheliales</taxon>
        <taxon>Candidatus Chloroheliaceae</taxon>
        <taxon>Candidatus Chlorohelix</taxon>
    </lineage>
</organism>
<keyword evidence="4" id="KW-1185">Reference proteome</keyword>
<reference evidence="2" key="2">
    <citation type="journal article" date="2024" name="Nature">
        <title>Anoxygenic phototroph of the Chloroflexota uses a type I reaction centre.</title>
        <authorList>
            <person name="Tsuji J.M."/>
            <person name="Shaw N.A."/>
            <person name="Nagashima S."/>
            <person name="Venkiteswaran J.J."/>
            <person name="Schiff S.L."/>
            <person name="Watanabe T."/>
            <person name="Fukui M."/>
            <person name="Hanada S."/>
            <person name="Tank M."/>
            <person name="Neufeld J.D."/>
        </authorList>
    </citation>
    <scope>NUCLEOTIDE SEQUENCE</scope>
    <source>
        <strain evidence="2">L227-S17</strain>
    </source>
</reference>
<reference evidence="1 3" key="1">
    <citation type="submission" date="2020-06" db="EMBL/GenBank/DDBJ databases">
        <title>Anoxygenic phototrophic Chloroflexota member uses a Type I reaction center.</title>
        <authorList>
            <person name="Tsuji J.M."/>
            <person name="Shaw N.A."/>
            <person name="Nagashima S."/>
            <person name="Venkiteswaran J."/>
            <person name="Schiff S.L."/>
            <person name="Hanada S."/>
            <person name="Tank M."/>
            <person name="Neufeld J.D."/>
        </authorList>
    </citation>
    <scope>NUCLEOTIDE SEQUENCE [LARGE SCALE GENOMIC DNA]</scope>
    <source>
        <strain evidence="1">L227-S17</strain>
    </source>
</reference>
<protein>
    <submittedName>
        <fullName evidence="1">Uncharacterized protein</fullName>
    </submittedName>
</protein>
<dbReference type="Proteomes" id="UP001431572">
    <property type="component" value="Chromosome 1"/>
</dbReference>
<dbReference type="Proteomes" id="UP000521676">
    <property type="component" value="Unassembled WGS sequence"/>
</dbReference>
<sequence length="428" mass="49507">MERFARTGYSEAEVEAVAERYLQQCHTEEQELLNNNLLDEPTLNSRLEEVRDKIKVTQDYLARLRGEEVLDPDEARLRHEIETDSARGLIAMDTVYNYLRPDIHQFERGEGIVQGNKFILQRKEGRLSLQIPLPGFEPLDEDENPPLLTEQEVRREMAMVTVTEIARAALGDYAARVMHLLFEIANDYPHWRTPNITFSVNDFLDRLGYARDKRGIHYSKNRRYLMRTLVALLTTQIAAERPVYDKGKSYRATVLQSLLTSIRTLYDNEEEANRNLSTWELFEKGVPGDIIQVQIGQEWYEGVRRRDGRPGNNYTLVPRLAEPKTLANPVHTRTEDRLESYLYTRYKELKYSKLSIGIARSTALEKAGITTKNVTRATQILQKALDKLQSKGVIIGYNPQPLPLRSNEVFTVELNESAFYQRRAAEKK</sequence>
<accession>A0A8T7M1H3</accession>
<dbReference type="RefSeq" id="WP_341468343.1">
    <property type="nucleotide sequence ID" value="NZ_CP128399.1"/>
</dbReference>
<dbReference type="EMBL" id="CP128399">
    <property type="protein sequence ID" value="WJW66457.1"/>
    <property type="molecule type" value="Genomic_DNA"/>
</dbReference>
<dbReference type="EMBL" id="JACATZ010000001">
    <property type="protein sequence ID" value="NWJ44566.1"/>
    <property type="molecule type" value="Genomic_DNA"/>
</dbReference>
<evidence type="ECO:0000313" key="2">
    <source>
        <dbReference type="EMBL" id="WJW66457.1"/>
    </source>
</evidence>
<proteinExistence type="predicted"/>